<dbReference type="AlphaFoldDB" id="K6UF76"/>
<dbReference type="PhylomeDB" id="K6UF76"/>
<gene>
    <name evidence="2" type="ORF">PCYB_003650</name>
</gene>
<feature type="compositionally biased region" description="Polar residues" evidence="1">
    <location>
        <begin position="151"/>
        <end position="160"/>
    </location>
</feature>
<keyword evidence="3" id="KW-1185">Reference proteome</keyword>
<dbReference type="RefSeq" id="XP_004227834.1">
    <property type="nucleotide sequence ID" value="XM_004227786.1"/>
</dbReference>
<feature type="compositionally biased region" description="Basic and acidic residues" evidence="1">
    <location>
        <begin position="187"/>
        <end position="198"/>
    </location>
</feature>
<dbReference type="VEuPathDB" id="PlasmoDB:PCYB_003650"/>
<dbReference type="Proteomes" id="UP000006319">
    <property type="component" value="Unassembled WGS sequence"/>
</dbReference>
<protein>
    <recommendedName>
        <fullName evidence="4">CYIR protein</fullName>
    </recommendedName>
</protein>
<dbReference type="EMBL" id="DF157439">
    <property type="protein sequence ID" value="GAB69616.1"/>
    <property type="molecule type" value="Genomic_DNA"/>
</dbReference>
<dbReference type="GeneID" id="14696158"/>
<proteinExistence type="predicted"/>
<feature type="region of interest" description="Disordered" evidence="1">
    <location>
        <begin position="99"/>
        <end position="122"/>
    </location>
</feature>
<evidence type="ECO:0008006" key="4">
    <source>
        <dbReference type="Google" id="ProtNLM"/>
    </source>
</evidence>
<organism evidence="2 3">
    <name type="scientific">Plasmodium cynomolgi (strain B)</name>
    <dbReference type="NCBI Taxonomy" id="1120755"/>
    <lineage>
        <taxon>Eukaryota</taxon>
        <taxon>Sar</taxon>
        <taxon>Alveolata</taxon>
        <taxon>Apicomplexa</taxon>
        <taxon>Aconoidasida</taxon>
        <taxon>Haemosporida</taxon>
        <taxon>Plasmodiidae</taxon>
        <taxon>Plasmodium</taxon>
        <taxon>Plasmodium (Plasmodium)</taxon>
    </lineage>
</organism>
<sequence length="246" mass="27974">MGSVTVRVYNKSQTLGLGECLNIYSEILGDIQGKIAEFEEKKHANFKDECKKLITNIEEEKEKYKVCYTNGVLNLNLDDDEDISRFYRKCNAITNSNYIPPQDEKPIESKDGTEISHEKDQDCVKKVEAEKEGEAILQLNKKDSRTETLETQKPQDQSESIVDGKDPSRPQVLPHGEQDATSLEASGKSDLEEPEAKVIHPFRLNEPIENRNPSLHEPTIPSNKALVSLKENLFQLESLKKNFRNK</sequence>
<dbReference type="KEGG" id="pcy:PCYB_003650"/>
<feature type="compositionally biased region" description="Basic and acidic residues" evidence="1">
    <location>
        <begin position="102"/>
        <end position="122"/>
    </location>
</feature>
<reference evidence="2 3" key="1">
    <citation type="journal article" date="2012" name="Nat. Genet.">
        <title>Plasmodium cynomolgi genome sequences provide insight into Plasmodium vivax and the monkey malaria clade.</title>
        <authorList>
            <person name="Tachibana S."/>
            <person name="Sullivan S.A."/>
            <person name="Kawai S."/>
            <person name="Nakamura S."/>
            <person name="Kim H.R."/>
            <person name="Goto N."/>
            <person name="Arisue N."/>
            <person name="Palacpac N.M.Q."/>
            <person name="Honma H."/>
            <person name="Yagi M."/>
            <person name="Tougan T."/>
            <person name="Katakai Y."/>
            <person name="Kaneko O."/>
            <person name="Mita T."/>
            <person name="Kita K."/>
            <person name="Yasutomi Y."/>
            <person name="Sutton P.L."/>
            <person name="Shakhbatyan R."/>
            <person name="Horii T."/>
            <person name="Yasunaga T."/>
            <person name="Barnwell J.W."/>
            <person name="Escalante A.A."/>
            <person name="Carlton J.M."/>
            <person name="Tanabe K."/>
        </authorList>
    </citation>
    <scope>NUCLEOTIDE SEQUENCE [LARGE SCALE GENOMIC DNA]</scope>
    <source>
        <strain evidence="2 3">B</strain>
    </source>
</reference>
<dbReference type="OrthoDB" id="389358at2759"/>
<feature type="region of interest" description="Disordered" evidence="1">
    <location>
        <begin position="142"/>
        <end position="220"/>
    </location>
</feature>
<name>K6UF76_PLACD</name>
<evidence type="ECO:0000313" key="2">
    <source>
        <dbReference type="EMBL" id="GAB69616.1"/>
    </source>
</evidence>
<accession>K6UF76</accession>
<evidence type="ECO:0000256" key="1">
    <source>
        <dbReference type="SAM" id="MobiDB-lite"/>
    </source>
</evidence>
<evidence type="ECO:0000313" key="3">
    <source>
        <dbReference type="Proteomes" id="UP000006319"/>
    </source>
</evidence>